<dbReference type="KEGG" id="aprc:113855685"/>
<dbReference type="AlphaFoldDB" id="A0A8B8KH70"/>
<dbReference type="RefSeq" id="XP_027343116.1">
    <property type="nucleotide sequence ID" value="XM_027487315.1"/>
</dbReference>
<proteinExistence type="predicted"/>
<dbReference type="PANTHER" id="PTHR47481">
    <property type="match status" value="1"/>
</dbReference>
<evidence type="ECO:0000313" key="3">
    <source>
        <dbReference type="RefSeq" id="XP_027343116.1"/>
    </source>
</evidence>
<reference evidence="2" key="1">
    <citation type="journal article" date="2019" name="Toxins">
        <title>Detection of Abrin-Like and Prepropulchellin-Like Toxin Genes and Transcripts Using Whole Genome Sequencing and Full-Length Transcript Sequencing of Abrus precatorius.</title>
        <authorList>
            <person name="Hovde B.T."/>
            <person name="Daligault H.E."/>
            <person name="Hanschen E.R."/>
            <person name="Kunde Y.A."/>
            <person name="Johnson M.B."/>
            <person name="Starkenburg S.R."/>
            <person name="Johnson S.L."/>
        </authorList>
    </citation>
    <scope>NUCLEOTIDE SEQUENCE [LARGE SCALE GENOMIC DNA]</scope>
</reference>
<dbReference type="PANTHER" id="PTHR47481:SF22">
    <property type="entry name" value="RETROTRANSPOSON GAG DOMAIN-CONTAINING PROTEIN"/>
    <property type="match status" value="1"/>
</dbReference>
<organism evidence="2 3">
    <name type="scientific">Abrus precatorius</name>
    <name type="common">Indian licorice</name>
    <name type="synonym">Glycine abrus</name>
    <dbReference type="NCBI Taxonomy" id="3816"/>
    <lineage>
        <taxon>Eukaryota</taxon>
        <taxon>Viridiplantae</taxon>
        <taxon>Streptophyta</taxon>
        <taxon>Embryophyta</taxon>
        <taxon>Tracheophyta</taxon>
        <taxon>Spermatophyta</taxon>
        <taxon>Magnoliopsida</taxon>
        <taxon>eudicotyledons</taxon>
        <taxon>Gunneridae</taxon>
        <taxon>Pentapetalae</taxon>
        <taxon>rosids</taxon>
        <taxon>fabids</taxon>
        <taxon>Fabales</taxon>
        <taxon>Fabaceae</taxon>
        <taxon>Papilionoideae</taxon>
        <taxon>50 kb inversion clade</taxon>
        <taxon>NPAAA clade</taxon>
        <taxon>indigoferoid/millettioid clade</taxon>
        <taxon>Abreae</taxon>
        <taxon>Abrus</taxon>
    </lineage>
</organism>
<evidence type="ECO:0000259" key="1">
    <source>
        <dbReference type="Pfam" id="PF07727"/>
    </source>
</evidence>
<dbReference type="InterPro" id="IPR013103">
    <property type="entry name" value="RVT_2"/>
</dbReference>
<feature type="domain" description="Reverse transcriptase Ty1/copia-type" evidence="1">
    <location>
        <begin position="367"/>
        <end position="466"/>
    </location>
</feature>
<dbReference type="Pfam" id="PF07727">
    <property type="entry name" value="RVT_2"/>
    <property type="match status" value="1"/>
</dbReference>
<protein>
    <submittedName>
        <fullName evidence="3">Uncharacterized protein LOC113855685</fullName>
    </submittedName>
</protein>
<sequence length="473" mass="52934">MTNFGILNFAYYTCIKNNIKKSGSIAEYLVQVKQIVKTLAAIGSPLSVEDHIDAICDGLGEDYDGFITSCITQTEPYIVAEIEALLMHKEERLERHKQHPKSTHNNTCDATMQEPINQAMITASATQSSLGDTWYPDIGATNHFTNDLSNLMIKTPYIGLEKVVVGNGNCLSIHNIGTSKLRNPSNKIAFTLNKLLHDSRKLLLQGKFKDGLYAFENMQLVHPNSDFPISALYSFTKYLRCHPTPCNIHPPIISVVPNCNIPRTEDTPQPTSLVIISPKAMLFDNVRLVLTKNTNTSTVAIDSNTGPSSRAIPLVINNHPMVIRGKAGIFKLKAMVAEMEPITVREALQSPKWIQAMHEKLKALKQNQTWDLVPLPLHRKPVGSKWIFKLKYNPDGSISKYKARLVARGFTQKHGLDYQKTFSSVGKHVTIRVILSIALSRGWSVRQVDVNNTFLNGPLKEVVYIRRLSHQQS</sequence>
<reference evidence="3" key="2">
    <citation type="submission" date="2025-08" db="UniProtKB">
        <authorList>
            <consortium name="RefSeq"/>
        </authorList>
    </citation>
    <scope>IDENTIFICATION</scope>
    <source>
        <tissue evidence="3">Young leaves</tissue>
    </source>
</reference>
<dbReference type="Proteomes" id="UP000694853">
    <property type="component" value="Unplaced"/>
</dbReference>
<dbReference type="GeneID" id="113855685"/>
<keyword evidence="2" id="KW-1185">Reference proteome</keyword>
<dbReference type="OrthoDB" id="7473114at2759"/>
<gene>
    <name evidence="3" type="primary">LOC113855685</name>
</gene>
<accession>A0A8B8KH70</accession>
<evidence type="ECO:0000313" key="2">
    <source>
        <dbReference type="Proteomes" id="UP000694853"/>
    </source>
</evidence>
<name>A0A8B8KH70_ABRPR</name>